<comment type="caution">
    <text evidence="2">The sequence shown here is derived from an EMBL/GenBank/DDBJ whole genome shotgun (WGS) entry which is preliminary data.</text>
</comment>
<accession>A0A2U1M2P1</accession>
<name>A0A2U1M2P1_ARTAN</name>
<dbReference type="Proteomes" id="UP000245207">
    <property type="component" value="Unassembled WGS sequence"/>
</dbReference>
<evidence type="ECO:0000256" key="1">
    <source>
        <dbReference type="SAM" id="MobiDB-lite"/>
    </source>
</evidence>
<evidence type="ECO:0000313" key="2">
    <source>
        <dbReference type="EMBL" id="PWA55507.1"/>
    </source>
</evidence>
<dbReference type="STRING" id="35608.A0A2U1M2P1"/>
<sequence length="171" mass="19106">MELSNAFIYGDRLRCDSLDVVDTKLEYTSSTYLSSWLLAKEDLVPGLEVKYGKTVNNHLYHMGFTIKNKIMEGVVWLKKDEVHPWNEVIQAMKLAEIATKSSRMALSQTGVKTPFPLTNGVYGDKILHLLQMIMGPSRLLKSTTSSPNDKSSTKKHNGDGVLADEGSNTKR</sequence>
<protein>
    <submittedName>
        <fullName evidence="2">Dna2</fullName>
    </submittedName>
</protein>
<proteinExistence type="predicted"/>
<keyword evidence="3" id="KW-1185">Reference proteome</keyword>
<dbReference type="AlphaFoldDB" id="A0A2U1M2P1"/>
<feature type="region of interest" description="Disordered" evidence="1">
    <location>
        <begin position="140"/>
        <end position="171"/>
    </location>
</feature>
<reference evidence="2 3" key="1">
    <citation type="journal article" date="2018" name="Mol. Plant">
        <title>The genome of Artemisia annua provides insight into the evolution of Asteraceae family and artemisinin biosynthesis.</title>
        <authorList>
            <person name="Shen Q."/>
            <person name="Zhang L."/>
            <person name="Liao Z."/>
            <person name="Wang S."/>
            <person name="Yan T."/>
            <person name="Shi P."/>
            <person name="Liu M."/>
            <person name="Fu X."/>
            <person name="Pan Q."/>
            <person name="Wang Y."/>
            <person name="Lv Z."/>
            <person name="Lu X."/>
            <person name="Zhang F."/>
            <person name="Jiang W."/>
            <person name="Ma Y."/>
            <person name="Chen M."/>
            <person name="Hao X."/>
            <person name="Li L."/>
            <person name="Tang Y."/>
            <person name="Lv G."/>
            <person name="Zhou Y."/>
            <person name="Sun X."/>
            <person name="Brodelius P.E."/>
            <person name="Rose J.K.C."/>
            <person name="Tang K."/>
        </authorList>
    </citation>
    <scope>NUCLEOTIDE SEQUENCE [LARGE SCALE GENOMIC DNA]</scope>
    <source>
        <strain evidence="3">cv. Huhao1</strain>
        <tissue evidence="2">Leaf</tissue>
    </source>
</reference>
<gene>
    <name evidence="2" type="ORF">CTI12_AA248610</name>
</gene>
<dbReference type="EMBL" id="PKPP01006736">
    <property type="protein sequence ID" value="PWA55507.1"/>
    <property type="molecule type" value="Genomic_DNA"/>
</dbReference>
<organism evidence="2 3">
    <name type="scientific">Artemisia annua</name>
    <name type="common">Sweet wormwood</name>
    <dbReference type="NCBI Taxonomy" id="35608"/>
    <lineage>
        <taxon>Eukaryota</taxon>
        <taxon>Viridiplantae</taxon>
        <taxon>Streptophyta</taxon>
        <taxon>Embryophyta</taxon>
        <taxon>Tracheophyta</taxon>
        <taxon>Spermatophyta</taxon>
        <taxon>Magnoliopsida</taxon>
        <taxon>eudicotyledons</taxon>
        <taxon>Gunneridae</taxon>
        <taxon>Pentapetalae</taxon>
        <taxon>asterids</taxon>
        <taxon>campanulids</taxon>
        <taxon>Asterales</taxon>
        <taxon>Asteraceae</taxon>
        <taxon>Asteroideae</taxon>
        <taxon>Anthemideae</taxon>
        <taxon>Artemisiinae</taxon>
        <taxon>Artemisia</taxon>
    </lineage>
</organism>
<evidence type="ECO:0000313" key="3">
    <source>
        <dbReference type="Proteomes" id="UP000245207"/>
    </source>
</evidence>
<feature type="compositionally biased region" description="Polar residues" evidence="1">
    <location>
        <begin position="140"/>
        <end position="150"/>
    </location>
</feature>